<dbReference type="AlphaFoldDB" id="A0A444YFY0"/>
<dbReference type="Proteomes" id="UP000289738">
    <property type="component" value="Chromosome B07"/>
</dbReference>
<proteinExistence type="predicted"/>
<evidence type="ECO:0000313" key="2">
    <source>
        <dbReference type="Proteomes" id="UP000289738"/>
    </source>
</evidence>
<protein>
    <submittedName>
        <fullName evidence="1">Uncharacterized protein</fullName>
    </submittedName>
</protein>
<reference evidence="1 2" key="1">
    <citation type="submission" date="2019-01" db="EMBL/GenBank/DDBJ databases">
        <title>Sequencing of cultivated peanut Arachis hypogaea provides insights into genome evolution and oil improvement.</title>
        <authorList>
            <person name="Chen X."/>
        </authorList>
    </citation>
    <scope>NUCLEOTIDE SEQUENCE [LARGE SCALE GENOMIC DNA]</scope>
    <source>
        <strain evidence="2">cv. Fuhuasheng</strain>
        <tissue evidence="1">Leaves</tissue>
    </source>
</reference>
<evidence type="ECO:0000313" key="1">
    <source>
        <dbReference type="EMBL" id="RYR00828.1"/>
    </source>
</evidence>
<organism evidence="1 2">
    <name type="scientific">Arachis hypogaea</name>
    <name type="common">Peanut</name>
    <dbReference type="NCBI Taxonomy" id="3818"/>
    <lineage>
        <taxon>Eukaryota</taxon>
        <taxon>Viridiplantae</taxon>
        <taxon>Streptophyta</taxon>
        <taxon>Embryophyta</taxon>
        <taxon>Tracheophyta</taxon>
        <taxon>Spermatophyta</taxon>
        <taxon>Magnoliopsida</taxon>
        <taxon>eudicotyledons</taxon>
        <taxon>Gunneridae</taxon>
        <taxon>Pentapetalae</taxon>
        <taxon>rosids</taxon>
        <taxon>fabids</taxon>
        <taxon>Fabales</taxon>
        <taxon>Fabaceae</taxon>
        <taxon>Papilionoideae</taxon>
        <taxon>50 kb inversion clade</taxon>
        <taxon>dalbergioids sensu lato</taxon>
        <taxon>Dalbergieae</taxon>
        <taxon>Pterocarpus clade</taxon>
        <taxon>Arachis</taxon>
    </lineage>
</organism>
<comment type="caution">
    <text evidence="1">The sequence shown here is derived from an EMBL/GenBank/DDBJ whole genome shotgun (WGS) entry which is preliminary data.</text>
</comment>
<sequence>MFASKSTTEATLDPTAVPFTRASPSLGFSSKNPECSPAKWKASFASRDSPEGPRALEFCRPVSNAAIKISPNHLSLKGKSLIGFSVGGSAKASGNTIDGNAFFNAVHDPLAAGLDACPRRLSELHLDLRLTLGNGSHLRHG</sequence>
<dbReference type="EMBL" id="SDMP01000017">
    <property type="protein sequence ID" value="RYR00828.1"/>
    <property type="molecule type" value="Genomic_DNA"/>
</dbReference>
<name>A0A444YFY0_ARAHY</name>
<accession>A0A444YFY0</accession>
<keyword evidence="2" id="KW-1185">Reference proteome</keyword>
<gene>
    <name evidence="1" type="ORF">Ahy_B07g088933</name>
</gene>